<evidence type="ECO:0000256" key="1">
    <source>
        <dbReference type="ARBA" id="ARBA00003195"/>
    </source>
</evidence>
<evidence type="ECO:0000313" key="11">
    <source>
        <dbReference type="EMBL" id="CAK0784821.1"/>
    </source>
</evidence>
<evidence type="ECO:0000256" key="6">
    <source>
        <dbReference type="ARBA" id="ARBA00022792"/>
    </source>
</evidence>
<dbReference type="PANTHER" id="PTHR12878:SF0">
    <property type="entry name" value="NADH DEHYDROGENASE [UBIQUINONE] 1 ALPHA SUBCOMPLEX SUBUNIT 2"/>
    <property type="match status" value="1"/>
</dbReference>
<evidence type="ECO:0000313" key="12">
    <source>
        <dbReference type="Proteomes" id="UP001314263"/>
    </source>
</evidence>
<evidence type="ECO:0000256" key="4">
    <source>
        <dbReference type="ARBA" id="ARBA00022448"/>
    </source>
</evidence>
<dbReference type="Proteomes" id="UP001314263">
    <property type="component" value="Unassembled WGS sequence"/>
</dbReference>
<dbReference type="InterPro" id="IPR016464">
    <property type="entry name" value="NADH_Ub_cplx-1_asu_su-2"/>
</dbReference>
<keyword evidence="12" id="KW-1185">Reference proteome</keyword>
<keyword evidence="8" id="KW-0496">Mitochondrion</keyword>
<dbReference type="PIRSF" id="PIRSF005822">
    <property type="entry name" value="NDUA2"/>
    <property type="match status" value="1"/>
</dbReference>
<evidence type="ECO:0000256" key="8">
    <source>
        <dbReference type="ARBA" id="ARBA00023128"/>
    </source>
</evidence>
<keyword evidence="6" id="KW-0999">Mitochondrion inner membrane</keyword>
<reference evidence="11 12" key="1">
    <citation type="submission" date="2023-10" db="EMBL/GenBank/DDBJ databases">
        <authorList>
            <person name="Maclean D."/>
            <person name="Macfadyen A."/>
        </authorList>
    </citation>
    <scope>NUCLEOTIDE SEQUENCE [LARGE SCALE GENOMIC DNA]</scope>
</reference>
<keyword evidence="9" id="KW-0472">Membrane</keyword>
<evidence type="ECO:0000256" key="2">
    <source>
        <dbReference type="ARBA" id="ARBA00004443"/>
    </source>
</evidence>
<name>A0AAV1IDN3_9CHLO</name>
<keyword evidence="4" id="KW-0813">Transport</keyword>
<dbReference type="PANTHER" id="PTHR12878">
    <property type="entry name" value="NADH-UBIQUINONE OXIDOREDUCTASE B8 SUBUNIT"/>
    <property type="match status" value="1"/>
</dbReference>
<accession>A0AAV1IDN3</accession>
<evidence type="ECO:0000256" key="5">
    <source>
        <dbReference type="ARBA" id="ARBA00022660"/>
    </source>
</evidence>
<feature type="domain" description="Ribosomal protein/NADH dehydrogenase" evidence="10">
    <location>
        <begin position="20"/>
        <end position="93"/>
    </location>
</feature>
<dbReference type="GO" id="GO:0005743">
    <property type="term" value="C:mitochondrial inner membrane"/>
    <property type="evidence" value="ECO:0007669"/>
    <property type="project" value="UniProtKB-SubCell"/>
</dbReference>
<evidence type="ECO:0000256" key="3">
    <source>
        <dbReference type="ARBA" id="ARBA00008939"/>
    </source>
</evidence>
<dbReference type="InterPro" id="IPR036249">
    <property type="entry name" value="Thioredoxin-like_sf"/>
</dbReference>
<sequence>MAWRSALSKNLQELRIALSQTSPGSQGARDFVLSSYQELKKANPKLPILVRESEKAEAKLTARYDFGAETAVSVEGMDKAGITKQLEELVKRGESMPRSTESEGAL</sequence>
<dbReference type="Pfam" id="PF05047">
    <property type="entry name" value="L51_S25_CI-B8"/>
    <property type="match status" value="1"/>
</dbReference>
<evidence type="ECO:0000259" key="10">
    <source>
        <dbReference type="SMART" id="SM00916"/>
    </source>
</evidence>
<keyword evidence="7" id="KW-0249">Electron transport</keyword>
<keyword evidence="5" id="KW-0679">Respiratory chain</keyword>
<comment type="function">
    <text evidence="1">Accessory subunit of the mitochondrial membrane respiratory chain NADH dehydrogenase (Complex I), that is believed not to be involved in catalysis. Complex I functions in the transfer of electrons from NADH to the respiratory chain. The immediate electron acceptor for the enzyme is believed to be ubiquinone.</text>
</comment>
<comment type="similarity">
    <text evidence="3">Belongs to the complex I NDUFA2 subunit family.</text>
</comment>
<dbReference type="SUPFAM" id="SSF52833">
    <property type="entry name" value="Thioredoxin-like"/>
    <property type="match status" value="1"/>
</dbReference>
<dbReference type="SMART" id="SM00916">
    <property type="entry name" value="L51_S25_CI-B8"/>
    <property type="match status" value="1"/>
</dbReference>
<evidence type="ECO:0000256" key="7">
    <source>
        <dbReference type="ARBA" id="ARBA00022982"/>
    </source>
</evidence>
<dbReference type="InterPro" id="IPR007741">
    <property type="entry name" value="Ribosomal_mL43/mS25/NADH_DH"/>
</dbReference>
<organism evidence="11 12">
    <name type="scientific">Coccomyxa viridis</name>
    <dbReference type="NCBI Taxonomy" id="1274662"/>
    <lineage>
        <taxon>Eukaryota</taxon>
        <taxon>Viridiplantae</taxon>
        <taxon>Chlorophyta</taxon>
        <taxon>core chlorophytes</taxon>
        <taxon>Trebouxiophyceae</taxon>
        <taxon>Trebouxiophyceae incertae sedis</taxon>
        <taxon>Coccomyxaceae</taxon>
        <taxon>Coccomyxa</taxon>
    </lineage>
</organism>
<gene>
    <name evidence="11" type="ORF">CVIRNUC_008025</name>
</gene>
<comment type="subcellular location">
    <subcellularLocation>
        <location evidence="2">Mitochondrion inner membrane</location>
        <topology evidence="2">Peripheral membrane protein</topology>
        <orientation evidence="2">Matrix side</orientation>
    </subcellularLocation>
</comment>
<dbReference type="Gene3D" id="3.40.30.10">
    <property type="entry name" value="Glutaredoxin"/>
    <property type="match status" value="1"/>
</dbReference>
<evidence type="ECO:0000256" key="9">
    <source>
        <dbReference type="ARBA" id="ARBA00023136"/>
    </source>
</evidence>
<comment type="caution">
    <text evidence="11">The sequence shown here is derived from an EMBL/GenBank/DDBJ whole genome shotgun (WGS) entry which is preliminary data.</text>
</comment>
<dbReference type="AlphaFoldDB" id="A0AAV1IDN3"/>
<protein>
    <recommendedName>
        <fullName evidence="10">Ribosomal protein/NADH dehydrogenase domain-containing protein</fullName>
    </recommendedName>
</protein>
<dbReference type="EMBL" id="CAUYUE010000011">
    <property type="protein sequence ID" value="CAK0784821.1"/>
    <property type="molecule type" value="Genomic_DNA"/>
</dbReference>
<proteinExistence type="inferred from homology"/>